<dbReference type="InterPro" id="IPR044898">
    <property type="entry name" value="CDI_dom_sf"/>
</dbReference>
<comment type="similarity">
    <text evidence="2">Belongs to the CDI family.</text>
</comment>
<dbReference type="GO" id="GO:0045930">
    <property type="term" value="P:negative regulation of mitotic cell cycle"/>
    <property type="evidence" value="ECO:0007669"/>
    <property type="project" value="TreeGrafter"/>
</dbReference>
<dbReference type="PANTHER" id="PTHR10265:SF44">
    <property type="entry name" value="CYCLIN-DEPENDENT KINASE INHIBITOR 1C"/>
    <property type="match status" value="1"/>
</dbReference>
<evidence type="ECO:0000259" key="7">
    <source>
        <dbReference type="Pfam" id="PF02234"/>
    </source>
</evidence>
<dbReference type="EMBL" id="CAJRST010022223">
    <property type="protein sequence ID" value="CAG5957700.1"/>
    <property type="molecule type" value="Genomic_DNA"/>
</dbReference>
<dbReference type="InterPro" id="IPR003175">
    <property type="entry name" value="CDI_dom"/>
</dbReference>
<keyword evidence="5" id="KW-0131">Cell cycle</keyword>
<comment type="subcellular location">
    <subcellularLocation>
        <location evidence="1">Nucleus</location>
    </subcellularLocation>
</comment>
<feature type="region of interest" description="Disordered" evidence="6">
    <location>
        <begin position="94"/>
        <end position="121"/>
    </location>
</feature>
<evidence type="ECO:0000256" key="3">
    <source>
        <dbReference type="ARBA" id="ARBA00023013"/>
    </source>
</evidence>
<evidence type="ECO:0000313" key="8">
    <source>
        <dbReference type="EMBL" id="CAG5957700.1"/>
    </source>
</evidence>
<keyword evidence="3" id="KW-0649">Protein kinase inhibitor</keyword>
<feature type="domain" description="Cyclin-dependent kinase inhibitor" evidence="7">
    <location>
        <begin position="31"/>
        <end position="79"/>
    </location>
</feature>
<dbReference type="Proteomes" id="UP000677803">
    <property type="component" value="Unassembled WGS sequence"/>
</dbReference>
<sequence length="218" mass="24296">MSHVQLSCSALERLVARRTFPLHRRTGVCRNLFGPVDHDELSRDVKAALREVSERDQQRWNFNFEANAPLDGDYEWEEVPVDNAPAFYRDAAAPGDRTRAPATPVKQQSPFPDSALPESPPADVLERLAAPESVGVGGSARPAEANQENRADKLNSGSRTQAPRAGRRRPASPDTNAHITDYFVKRKRPADRKANDMSSCHLSKSPIPLEQTPRKRIR</sequence>
<evidence type="ECO:0000256" key="6">
    <source>
        <dbReference type="SAM" id="MobiDB-lite"/>
    </source>
</evidence>
<evidence type="ECO:0000256" key="4">
    <source>
        <dbReference type="ARBA" id="ARBA00023242"/>
    </source>
</evidence>
<reference evidence="8" key="1">
    <citation type="submission" date="2021-05" db="EMBL/GenBank/DDBJ databases">
        <authorList>
            <person name="Tigano A."/>
        </authorList>
    </citation>
    <scope>NUCLEOTIDE SEQUENCE</scope>
</reference>
<evidence type="ECO:0000256" key="5">
    <source>
        <dbReference type="ARBA" id="ARBA00023306"/>
    </source>
</evidence>
<proteinExistence type="inferred from homology"/>
<dbReference type="Pfam" id="PF02234">
    <property type="entry name" value="CDI"/>
    <property type="match status" value="1"/>
</dbReference>
<feature type="region of interest" description="Disordered" evidence="6">
    <location>
        <begin position="133"/>
        <end position="218"/>
    </location>
</feature>
<evidence type="ECO:0000313" key="9">
    <source>
        <dbReference type="Proteomes" id="UP000677803"/>
    </source>
</evidence>
<name>A0A8S4BA99_9TELE</name>
<dbReference type="Gene3D" id="4.10.365.10">
    <property type="entry name" value="p27"/>
    <property type="match status" value="1"/>
</dbReference>
<evidence type="ECO:0000256" key="2">
    <source>
        <dbReference type="ARBA" id="ARBA00006726"/>
    </source>
</evidence>
<keyword evidence="4" id="KW-0539">Nucleus</keyword>
<accession>A0A8S4BA99</accession>
<organism evidence="8 9">
    <name type="scientific">Menidia menidia</name>
    <name type="common">Atlantic silverside</name>
    <dbReference type="NCBI Taxonomy" id="238744"/>
    <lineage>
        <taxon>Eukaryota</taxon>
        <taxon>Metazoa</taxon>
        <taxon>Chordata</taxon>
        <taxon>Craniata</taxon>
        <taxon>Vertebrata</taxon>
        <taxon>Euteleostomi</taxon>
        <taxon>Actinopterygii</taxon>
        <taxon>Neopterygii</taxon>
        <taxon>Teleostei</taxon>
        <taxon>Neoteleostei</taxon>
        <taxon>Acanthomorphata</taxon>
        <taxon>Ovalentaria</taxon>
        <taxon>Atherinomorphae</taxon>
        <taxon>Atheriniformes</taxon>
        <taxon>Atherinopsidae</taxon>
        <taxon>Menidiinae</taxon>
        <taxon>Menidia</taxon>
    </lineage>
</organism>
<dbReference type="GO" id="GO:0005634">
    <property type="term" value="C:nucleus"/>
    <property type="evidence" value="ECO:0007669"/>
    <property type="project" value="UniProtKB-SubCell"/>
</dbReference>
<dbReference type="OrthoDB" id="6373236at2759"/>
<dbReference type="AlphaFoldDB" id="A0A8S4BA99"/>
<comment type="caution">
    <text evidence="8">The sequence shown here is derived from an EMBL/GenBank/DDBJ whole genome shotgun (WGS) entry which is preliminary data.</text>
</comment>
<keyword evidence="9" id="KW-1185">Reference proteome</keyword>
<protein>
    <submittedName>
        <fullName evidence="8">(Atlantic silverside) hypothetical protein</fullName>
    </submittedName>
</protein>
<dbReference type="GO" id="GO:0004861">
    <property type="term" value="F:cyclin-dependent protein serine/threonine kinase inhibitor activity"/>
    <property type="evidence" value="ECO:0007669"/>
    <property type="project" value="InterPro"/>
</dbReference>
<evidence type="ECO:0000256" key="1">
    <source>
        <dbReference type="ARBA" id="ARBA00004123"/>
    </source>
</evidence>
<gene>
    <name evidence="8" type="ORF">MMEN_LOCUS14619</name>
</gene>
<dbReference type="PANTHER" id="PTHR10265">
    <property type="entry name" value="CYCLIN-DEPENDENT KINASE INHIBITOR 1"/>
    <property type="match status" value="1"/>
</dbReference>